<evidence type="ECO:0000313" key="3">
    <source>
        <dbReference type="Proteomes" id="UP001225788"/>
    </source>
</evidence>
<dbReference type="Gene3D" id="6.10.10.120">
    <property type="entry name" value="Antitoxin ParD1-like"/>
    <property type="match status" value="1"/>
</dbReference>
<sequence>MKLSIAKELEAYIAEEVKSGRFPDASEVVNDALRLHESYLASTREEVGKGLDDLAEGRFRSISAGEFLTKARAGAA</sequence>
<dbReference type="SUPFAM" id="SSF47598">
    <property type="entry name" value="Ribbon-helix-helix"/>
    <property type="match status" value="1"/>
</dbReference>
<dbReference type="EMBL" id="CP132314">
    <property type="protein sequence ID" value="WLS04570.1"/>
    <property type="molecule type" value="Genomic_DNA"/>
</dbReference>
<reference evidence="2 3" key="1">
    <citation type="submission" date="2023-08" db="EMBL/GenBank/DDBJ databases">
        <title>Pathogen: clinical or host-associated sample.</title>
        <authorList>
            <person name="Hergert J."/>
            <person name="Casey R."/>
            <person name="Wagner J."/>
            <person name="Young E.L."/>
            <person name="Oakeson K.F."/>
        </authorList>
    </citation>
    <scope>NUCLEOTIDE SEQUENCE [LARGE SCALE GENOMIC DNA]</scope>
    <source>
        <strain evidence="2 3">UPHL-collab-2</strain>
    </source>
</reference>
<keyword evidence="3" id="KW-1185">Reference proteome</keyword>
<evidence type="ECO:0000313" key="2">
    <source>
        <dbReference type="EMBL" id="WLS04570.1"/>
    </source>
</evidence>
<keyword evidence="1" id="KW-1277">Toxin-antitoxin system</keyword>
<accession>A0ABY9K7L3</accession>
<gene>
    <name evidence="2" type="ORF">Q9315_08175</name>
</gene>
<dbReference type="Pfam" id="PF03693">
    <property type="entry name" value="ParD_antitoxin"/>
    <property type="match status" value="1"/>
</dbReference>
<protein>
    <submittedName>
        <fullName evidence="2">Type II toxin-antitoxin system ParD family antitoxin</fullName>
    </submittedName>
</protein>
<dbReference type="Proteomes" id="UP001225788">
    <property type="component" value="Chromosome"/>
</dbReference>
<proteinExistence type="predicted"/>
<dbReference type="InterPro" id="IPR010985">
    <property type="entry name" value="Ribbon_hlx_hlx"/>
</dbReference>
<dbReference type="RefSeq" id="WP_306160660.1">
    <property type="nucleotide sequence ID" value="NZ_CP132314.1"/>
</dbReference>
<organism evidence="2 3">
    <name type="scientific">Shinella oryzae</name>
    <dbReference type="NCBI Taxonomy" id="2871820"/>
    <lineage>
        <taxon>Bacteria</taxon>
        <taxon>Pseudomonadati</taxon>
        <taxon>Pseudomonadota</taxon>
        <taxon>Alphaproteobacteria</taxon>
        <taxon>Hyphomicrobiales</taxon>
        <taxon>Rhizobiaceae</taxon>
        <taxon>Shinella</taxon>
    </lineage>
</organism>
<dbReference type="InterPro" id="IPR022789">
    <property type="entry name" value="ParD"/>
</dbReference>
<dbReference type="InterPro" id="IPR038296">
    <property type="entry name" value="ParD_sf"/>
</dbReference>
<evidence type="ECO:0000256" key="1">
    <source>
        <dbReference type="ARBA" id="ARBA00022649"/>
    </source>
</evidence>
<name>A0ABY9K7L3_9HYPH</name>